<evidence type="ECO:0000256" key="3">
    <source>
        <dbReference type="ARBA" id="ARBA00023242"/>
    </source>
</evidence>
<organism evidence="5 6">
    <name type="scientific">Phycomyces blakesleeanus (strain ATCC 8743b / DSM 1359 / FGSC 10004 / NBRC 33097 / NRRL 1555)</name>
    <dbReference type="NCBI Taxonomy" id="763407"/>
    <lineage>
        <taxon>Eukaryota</taxon>
        <taxon>Fungi</taxon>
        <taxon>Fungi incertae sedis</taxon>
        <taxon>Mucoromycota</taxon>
        <taxon>Mucoromycotina</taxon>
        <taxon>Mucoromycetes</taxon>
        <taxon>Mucorales</taxon>
        <taxon>Phycomycetaceae</taxon>
        <taxon>Phycomyces</taxon>
    </lineage>
</organism>
<evidence type="ECO:0000313" key="6">
    <source>
        <dbReference type="Proteomes" id="UP000077315"/>
    </source>
</evidence>
<gene>
    <name evidence="5" type="ORF">PHYBLDRAFT_75588</name>
</gene>
<evidence type="ECO:0000256" key="2">
    <source>
        <dbReference type="ARBA" id="ARBA00009072"/>
    </source>
</evidence>
<dbReference type="STRING" id="763407.A0A162V343"/>
<proteinExistence type="inferred from homology"/>
<protein>
    <submittedName>
        <fullName evidence="5">Uncharacterized protein</fullName>
    </submittedName>
</protein>
<keyword evidence="6" id="KW-1185">Reference proteome</keyword>
<accession>A0A162V343</accession>
<dbReference type="InterPro" id="IPR019148">
    <property type="entry name" value="Nuclear_protein_DGCR14_ESS-2"/>
</dbReference>
<dbReference type="RefSeq" id="XP_018297672.1">
    <property type="nucleotide sequence ID" value="XM_018443077.1"/>
</dbReference>
<reference evidence="6" key="1">
    <citation type="submission" date="2015-06" db="EMBL/GenBank/DDBJ databases">
        <title>Expansion of signal transduction pathways in fungi by whole-genome duplication.</title>
        <authorList>
            <consortium name="DOE Joint Genome Institute"/>
            <person name="Corrochano L.M."/>
            <person name="Kuo A."/>
            <person name="Marcet-Houben M."/>
            <person name="Polaino S."/>
            <person name="Salamov A."/>
            <person name="Villalobos J.M."/>
            <person name="Alvarez M.I."/>
            <person name="Avalos J."/>
            <person name="Benito E.P."/>
            <person name="Benoit I."/>
            <person name="Burger G."/>
            <person name="Camino L.P."/>
            <person name="Canovas D."/>
            <person name="Cerda-Olmedo E."/>
            <person name="Cheng J.-F."/>
            <person name="Dominguez A."/>
            <person name="Elias M."/>
            <person name="Eslava A.P."/>
            <person name="Glaser F."/>
            <person name="Grimwood J."/>
            <person name="Gutierrez G."/>
            <person name="Heitman J."/>
            <person name="Henrissat B."/>
            <person name="Iturriaga E.A."/>
            <person name="Lang B.F."/>
            <person name="Lavin J.L."/>
            <person name="Lee S."/>
            <person name="Li W."/>
            <person name="Lindquist E."/>
            <person name="Lopez-Garcia S."/>
            <person name="Luque E.M."/>
            <person name="Marcos A.T."/>
            <person name="Martin J."/>
            <person name="McCluskey K."/>
            <person name="Medina H.R."/>
            <person name="Miralles-Duran A."/>
            <person name="Miyazaki A."/>
            <person name="Munoz-Torres E."/>
            <person name="Oguiza J.A."/>
            <person name="Ohm R."/>
            <person name="Olmedo M."/>
            <person name="Orejas M."/>
            <person name="Ortiz-Castellanos L."/>
            <person name="Pisabarro A.G."/>
            <person name="Rodriguez-Romero J."/>
            <person name="Ruiz-Herrera J."/>
            <person name="Ruiz-Vazquez R."/>
            <person name="Sanz C."/>
            <person name="Schackwitz W."/>
            <person name="Schmutz J."/>
            <person name="Shahriari M."/>
            <person name="Shelest E."/>
            <person name="Silva-Franco F."/>
            <person name="Soanes D."/>
            <person name="Syed K."/>
            <person name="Tagua V.G."/>
            <person name="Talbot N.J."/>
            <person name="Thon M."/>
            <person name="De vries R.P."/>
            <person name="Wiebenga A."/>
            <person name="Yadav J.S."/>
            <person name="Braun E.L."/>
            <person name="Baker S."/>
            <person name="Garre V."/>
            <person name="Horwitz B."/>
            <person name="Torres-Martinez S."/>
            <person name="Idnurm A."/>
            <person name="Herrera-Estrella A."/>
            <person name="Gabaldon T."/>
            <person name="Grigoriev I.V."/>
        </authorList>
    </citation>
    <scope>NUCLEOTIDE SEQUENCE [LARGE SCALE GENOMIC DNA]</scope>
    <source>
        <strain evidence="6">NRRL 1555(-)</strain>
    </source>
</reference>
<name>A0A162V343_PHYB8</name>
<dbReference type="Proteomes" id="UP000077315">
    <property type="component" value="Unassembled WGS sequence"/>
</dbReference>
<dbReference type="EMBL" id="KV440972">
    <property type="protein sequence ID" value="OAD79632.1"/>
    <property type="molecule type" value="Genomic_DNA"/>
</dbReference>
<evidence type="ECO:0000313" key="5">
    <source>
        <dbReference type="EMBL" id="OAD79632.1"/>
    </source>
</evidence>
<dbReference type="InParanoid" id="A0A162V343"/>
<dbReference type="FunCoup" id="A0A162V343">
    <property type="interactions" value="100"/>
</dbReference>
<dbReference type="GO" id="GO:0071013">
    <property type="term" value="C:catalytic step 2 spliceosome"/>
    <property type="evidence" value="ECO:0007669"/>
    <property type="project" value="TreeGrafter"/>
</dbReference>
<dbReference type="PANTHER" id="PTHR12940">
    <property type="entry name" value="ES-2 PROTEIN - RELATED"/>
    <property type="match status" value="1"/>
</dbReference>
<dbReference type="Pfam" id="PF09751">
    <property type="entry name" value="Es2"/>
    <property type="match status" value="1"/>
</dbReference>
<comment type="subcellular location">
    <subcellularLocation>
        <location evidence="1">Nucleus</location>
    </subcellularLocation>
</comment>
<comment type="similarity">
    <text evidence="2">Belongs to the ESS2 family.</text>
</comment>
<dbReference type="AlphaFoldDB" id="A0A162V343"/>
<evidence type="ECO:0000256" key="4">
    <source>
        <dbReference type="SAM" id="MobiDB-lite"/>
    </source>
</evidence>
<evidence type="ECO:0000256" key="1">
    <source>
        <dbReference type="ARBA" id="ARBA00004123"/>
    </source>
</evidence>
<feature type="region of interest" description="Disordered" evidence="4">
    <location>
        <begin position="384"/>
        <end position="422"/>
    </location>
</feature>
<sequence length="422" mass="46492">MSTNPVVLDEDTYTEAISYIIERDFFPNLAKLKARQNYFQAQESGSLVSLQQAGKALSDLSQTPLQRTAGAPESLPQNFYNQDEPELATRVNLNLSLDQFQTLYTSEDNASFTDLLEKANAKRKDKYKLIFDETANRLLIEGVPNNGASLKRVKADEAPPGTWKYMPRNALMYFADGTGGTLLNEADSRAPPRAIAHGNTQLEIEEEKEKSETSLKPSDIAAQQGKMTPWKEINGLDNSHTPEFRGFSLVDATPSPTPSRMGTPIMTWGSIEGTPVLIKGSETPGPQFSLPKASRREALGMRLSERASRAYRKKTKERANAVRGTPRSGQGYTTKKKGGSWSYVSGCSTFDANTHSIFFGRIRCCTPVILRLAFDRKTRTNSWSAMADRRPGATPTPLFRAGATPGTATFKTPFGDTPVKKS</sequence>
<dbReference type="GeneID" id="29003983"/>
<keyword evidence="3" id="KW-0539">Nucleus</keyword>
<feature type="region of interest" description="Disordered" evidence="4">
    <location>
        <begin position="309"/>
        <end position="333"/>
    </location>
</feature>
<dbReference type="VEuPathDB" id="FungiDB:PHYBLDRAFT_75588"/>
<dbReference type="OrthoDB" id="19679at2759"/>
<dbReference type="PANTHER" id="PTHR12940:SF0">
    <property type="entry name" value="SPLICING FACTOR ESS-2 HOMOLOG"/>
    <property type="match status" value="1"/>
</dbReference>